<dbReference type="AlphaFoldDB" id="A0A927GIP1"/>
<proteinExistence type="predicted"/>
<sequence>MQKLLILGLALLAGAGCSTRSTPTKEEMTAAPAATKYSEGRFSGTWYQRNTSLRCLDEMRIGHDTLGRYNINEVPCDTLYSIDAYTGYTSGDSLHVYGVPEHHSPEMWLHLEQGRQLLIQSYELDQSAGFPKQRAPKLVRDTFWLDSARVR</sequence>
<name>A0A927GIP1_9BACT</name>
<protein>
    <submittedName>
        <fullName evidence="1">Uncharacterized protein</fullName>
    </submittedName>
</protein>
<organism evidence="1 2">
    <name type="scientific">Hymenobacter montanus</name>
    <dbReference type="NCBI Taxonomy" id="2771359"/>
    <lineage>
        <taxon>Bacteria</taxon>
        <taxon>Pseudomonadati</taxon>
        <taxon>Bacteroidota</taxon>
        <taxon>Cytophagia</taxon>
        <taxon>Cytophagales</taxon>
        <taxon>Hymenobacteraceae</taxon>
        <taxon>Hymenobacter</taxon>
    </lineage>
</organism>
<dbReference type="RefSeq" id="WP_191004157.1">
    <property type="nucleotide sequence ID" value="NZ_JACXAD010000005.1"/>
</dbReference>
<evidence type="ECO:0000313" key="1">
    <source>
        <dbReference type="EMBL" id="MBD2767334.1"/>
    </source>
</evidence>
<dbReference type="PROSITE" id="PS51257">
    <property type="entry name" value="PROKAR_LIPOPROTEIN"/>
    <property type="match status" value="1"/>
</dbReference>
<reference evidence="1" key="1">
    <citation type="submission" date="2020-09" db="EMBL/GenBank/DDBJ databases">
        <authorList>
            <person name="Kim M.K."/>
        </authorList>
    </citation>
    <scope>NUCLEOTIDE SEQUENCE</scope>
    <source>
        <strain evidence="1">BT664</strain>
    </source>
</reference>
<comment type="caution">
    <text evidence="1">The sequence shown here is derived from an EMBL/GenBank/DDBJ whole genome shotgun (WGS) entry which is preliminary data.</text>
</comment>
<evidence type="ECO:0000313" key="2">
    <source>
        <dbReference type="Proteomes" id="UP000612233"/>
    </source>
</evidence>
<keyword evidence="2" id="KW-1185">Reference proteome</keyword>
<accession>A0A927GIP1</accession>
<dbReference type="Proteomes" id="UP000612233">
    <property type="component" value="Unassembled WGS sequence"/>
</dbReference>
<dbReference type="EMBL" id="JACXAD010000005">
    <property type="protein sequence ID" value="MBD2767334.1"/>
    <property type="molecule type" value="Genomic_DNA"/>
</dbReference>
<gene>
    <name evidence="1" type="ORF">IC235_05455</name>
</gene>